<comment type="similarity">
    <text evidence="7">Belongs to the FGGY kinase family.</text>
</comment>
<dbReference type="GO" id="GO:0008741">
    <property type="term" value="F:ribulokinase activity"/>
    <property type="evidence" value="ECO:0007669"/>
    <property type="project" value="InterPro"/>
</dbReference>
<evidence type="ECO:0000256" key="3">
    <source>
        <dbReference type="ARBA" id="ARBA00022777"/>
    </source>
</evidence>
<dbReference type="InterPro" id="IPR018483">
    <property type="entry name" value="Carb_kinase_FGGY_CS"/>
</dbReference>
<comment type="caution">
    <text evidence="10">The sequence shown here is derived from an EMBL/GenBank/DDBJ whole genome shotgun (WGS) entry which is preliminary data.</text>
</comment>
<protein>
    <submittedName>
        <fullName evidence="10">Putative ribulokinase</fullName>
    </submittedName>
</protein>
<keyword evidence="2" id="KW-0547">Nucleotide-binding</keyword>
<dbReference type="InterPro" id="IPR043129">
    <property type="entry name" value="ATPase_NBD"/>
</dbReference>
<dbReference type="GO" id="GO:0019150">
    <property type="term" value="F:D-ribulokinase activity"/>
    <property type="evidence" value="ECO:0007669"/>
    <property type="project" value="TreeGrafter"/>
</dbReference>
<dbReference type="InterPro" id="IPR000577">
    <property type="entry name" value="Carb_kinase_FGGY"/>
</dbReference>
<sequence length="523" mass="57892">MSKYLMGIDAGTGSVRVALFDLQGRNRAYDIQEYGTTYPNNGWAEQDDQEWLMALGEAIPACIRKAGVAPEEIVAITCDATTNTLVYLDENDHSVRKPILWMDVRAAGEAAEIDEIRDQYDATKFYKPSFRADTMIPKNMWVKKNEPENWQKTKTMFEFEDWLNWILTDKKTLSMSVAAFRWNYDDKNGGFPVDLLNAVGLDDVLEKVPEEILKVGDIVGHVSEKAAKAFGLSTDTVVVEGTADCNACMFGVGGVLPNGMTLIGGTSTCLLGLSKEDFHVDGVNGTYPDCMYDGTSLLEGGQTAAGAILTWFKNNLVPGSWLEEAVSRDMNIYDYITEKAKESPIGSGGVVMMDYFQGNRAPYSDSKARGMFWGLSIGTSTSDMARAVYEGVAYGANHCIVSMNEAGYDVNEIYACGGIATSDFWMQMHADIIGVPMHTTVENQSAGCLGDAIIAGVGAGLFDSFEEAAKTMVRIDKTYRPNMENHKEYQFYMERYMETWPQMREIVHKTVDHTNAKATEKED</sequence>
<organism evidence="10 11">
    <name type="scientific">Pseudoramibacter alactolyticus ATCC 23263</name>
    <dbReference type="NCBI Taxonomy" id="887929"/>
    <lineage>
        <taxon>Bacteria</taxon>
        <taxon>Bacillati</taxon>
        <taxon>Bacillota</taxon>
        <taxon>Clostridia</taxon>
        <taxon>Eubacteriales</taxon>
        <taxon>Eubacteriaceae</taxon>
        <taxon>Pseudoramibacter</taxon>
    </lineage>
</organism>
<evidence type="ECO:0000256" key="2">
    <source>
        <dbReference type="ARBA" id="ARBA00022741"/>
    </source>
</evidence>
<dbReference type="SUPFAM" id="SSF53067">
    <property type="entry name" value="Actin-like ATPase domain"/>
    <property type="match status" value="2"/>
</dbReference>
<dbReference type="CDD" id="cd07781">
    <property type="entry name" value="ASKHA_NBD_FGGY_L-RBK"/>
    <property type="match status" value="1"/>
</dbReference>
<dbReference type="AlphaFoldDB" id="E6MHY6"/>
<feature type="domain" description="Carbohydrate kinase FGGY C-terminal" evidence="9">
    <location>
        <begin position="262"/>
        <end position="458"/>
    </location>
</feature>
<dbReference type="GO" id="GO:0005524">
    <property type="term" value="F:ATP binding"/>
    <property type="evidence" value="ECO:0007669"/>
    <property type="project" value="UniProtKB-KW"/>
</dbReference>
<dbReference type="GO" id="GO:0005737">
    <property type="term" value="C:cytoplasm"/>
    <property type="evidence" value="ECO:0007669"/>
    <property type="project" value="TreeGrafter"/>
</dbReference>
<evidence type="ECO:0000256" key="1">
    <source>
        <dbReference type="ARBA" id="ARBA00022679"/>
    </source>
</evidence>
<dbReference type="PANTHER" id="PTHR43435">
    <property type="entry name" value="RIBULOKINASE"/>
    <property type="match status" value="1"/>
</dbReference>
<dbReference type="EMBL" id="AEQN01000022">
    <property type="protein sequence ID" value="EFV01310.1"/>
    <property type="molecule type" value="Genomic_DNA"/>
</dbReference>
<dbReference type="eggNOG" id="COG1069">
    <property type="taxonomic scope" value="Bacteria"/>
</dbReference>
<gene>
    <name evidence="10" type="ORF">HMP0721_1691</name>
</gene>
<reference evidence="10 11" key="1">
    <citation type="submission" date="2010-12" db="EMBL/GenBank/DDBJ databases">
        <authorList>
            <person name="Muzny D."/>
            <person name="Qin X."/>
            <person name="Deng J."/>
            <person name="Jiang H."/>
            <person name="Liu Y."/>
            <person name="Qu J."/>
            <person name="Song X.-Z."/>
            <person name="Zhang L."/>
            <person name="Thornton R."/>
            <person name="Coyle M."/>
            <person name="Francisco L."/>
            <person name="Jackson L."/>
            <person name="Javaid M."/>
            <person name="Korchina V."/>
            <person name="Kovar C."/>
            <person name="Mata R."/>
            <person name="Mathew T."/>
            <person name="Ngo R."/>
            <person name="Nguyen L."/>
            <person name="Nguyen N."/>
            <person name="Okwuonu G."/>
            <person name="Ongeri F."/>
            <person name="Pham C."/>
            <person name="Simmons D."/>
            <person name="Wilczek-Boney K."/>
            <person name="Hale W."/>
            <person name="Jakkamsetti A."/>
            <person name="Pham P."/>
            <person name="Ruth R."/>
            <person name="San Lucas F."/>
            <person name="Warren J."/>
            <person name="Zhang J."/>
            <person name="Zhao Z."/>
            <person name="Zhou C."/>
            <person name="Zhu D."/>
            <person name="Lee S."/>
            <person name="Bess C."/>
            <person name="Blankenburg K."/>
            <person name="Forbes L."/>
            <person name="Fu Q."/>
            <person name="Gubbala S."/>
            <person name="Hirani K."/>
            <person name="Jayaseelan J.C."/>
            <person name="Lara F."/>
            <person name="Munidasa M."/>
            <person name="Palculict T."/>
            <person name="Patil S."/>
            <person name="Pu L.-L."/>
            <person name="Saada N."/>
            <person name="Tang L."/>
            <person name="Weissenberger G."/>
            <person name="Zhu Y."/>
            <person name="Hemphill L."/>
            <person name="Shang Y."/>
            <person name="Youmans B."/>
            <person name="Ayvaz T."/>
            <person name="Ross M."/>
            <person name="Santibanez J."/>
            <person name="Aqrawi P."/>
            <person name="Gross S."/>
            <person name="Joshi V."/>
            <person name="Fowler G."/>
            <person name="Nazareth L."/>
            <person name="Reid J."/>
            <person name="Worley K."/>
            <person name="Petrosino J."/>
            <person name="Highlander S."/>
            <person name="Gibbs R."/>
        </authorList>
    </citation>
    <scope>NUCLEOTIDE SEQUENCE [LARGE SCALE GENOMIC DNA]</scope>
    <source>
        <strain evidence="10 11">ATCC 23263</strain>
    </source>
</reference>
<dbReference type="HOGENOM" id="CLU_009281_3_3_9"/>
<dbReference type="InterPro" id="IPR005929">
    <property type="entry name" value="Ribulokinase"/>
</dbReference>
<dbReference type="PIRSF" id="PIRSF000538">
    <property type="entry name" value="GlpK"/>
    <property type="match status" value="1"/>
</dbReference>
<dbReference type="PROSITE" id="PS00445">
    <property type="entry name" value="FGGY_KINASES_2"/>
    <property type="match status" value="1"/>
</dbReference>
<keyword evidence="6" id="KW-0119">Carbohydrate metabolism</keyword>
<dbReference type="Pfam" id="PF02782">
    <property type="entry name" value="FGGY_C"/>
    <property type="match status" value="1"/>
</dbReference>
<keyword evidence="3 7" id="KW-0418">Kinase</keyword>
<dbReference type="Gene3D" id="3.30.420.40">
    <property type="match status" value="2"/>
</dbReference>
<keyword evidence="1 7" id="KW-0808">Transferase</keyword>
<dbReference type="Proteomes" id="UP000004754">
    <property type="component" value="Unassembled WGS sequence"/>
</dbReference>
<feature type="domain" description="Carbohydrate kinase FGGY N-terminal" evidence="8">
    <location>
        <begin position="4"/>
        <end position="251"/>
    </location>
</feature>
<keyword evidence="11" id="KW-1185">Reference proteome</keyword>
<evidence type="ECO:0000313" key="10">
    <source>
        <dbReference type="EMBL" id="EFV01310.1"/>
    </source>
</evidence>
<evidence type="ECO:0000259" key="8">
    <source>
        <dbReference type="Pfam" id="PF00370"/>
    </source>
</evidence>
<evidence type="ECO:0000256" key="6">
    <source>
        <dbReference type="ARBA" id="ARBA00023277"/>
    </source>
</evidence>
<dbReference type="GO" id="GO:0019569">
    <property type="term" value="P:L-arabinose catabolic process to D-xylulose 5-phosphate"/>
    <property type="evidence" value="ECO:0007669"/>
    <property type="project" value="InterPro"/>
</dbReference>
<evidence type="ECO:0000256" key="5">
    <source>
        <dbReference type="ARBA" id="ARBA00022935"/>
    </source>
</evidence>
<dbReference type="InterPro" id="IPR018484">
    <property type="entry name" value="FGGY_N"/>
</dbReference>
<name>E6MHY6_9FIRM</name>
<dbReference type="RefSeq" id="WP_006599113.1">
    <property type="nucleotide sequence ID" value="NZ_GL622359.1"/>
</dbReference>
<evidence type="ECO:0000256" key="7">
    <source>
        <dbReference type="RuleBase" id="RU003733"/>
    </source>
</evidence>
<dbReference type="Pfam" id="PF00370">
    <property type="entry name" value="FGGY_N"/>
    <property type="match status" value="1"/>
</dbReference>
<evidence type="ECO:0000313" key="11">
    <source>
        <dbReference type="Proteomes" id="UP000004754"/>
    </source>
</evidence>
<evidence type="ECO:0000256" key="4">
    <source>
        <dbReference type="ARBA" id="ARBA00022840"/>
    </source>
</evidence>
<dbReference type="InterPro" id="IPR018485">
    <property type="entry name" value="FGGY_C"/>
</dbReference>
<keyword evidence="5" id="KW-0054">Arabinose catabolism</keyword>
<dbReference type="STRING" id="887929.HMP0721_1691"/>
<dbReference type="OrthoDB" id="1762170at2"/>
<accession>E6MHY6</accession>
<evidence type="ECO:0000259" key="9">
    <source>
        <dbReference type="Pfam" id="PF02782"/>
    </source>
</evidence>
<proteinExistence type="inferred from homology"/>
<dbReference type="PANTHER" id="PTHR43435:SF4">
    <property type="entry name" value="FGGY CARBOHYDRATE KINASE DOMAIN-CONTAINING PROTEIN"/>
    <property type="match status" value="1"/>
</dbReference>
<keyword evidence="4" id="KW-0067">ATP-binding</keyword>